<organism evidence="9 10">
    <name type="scientific">Plantibacter flavus</name>
    <dbReference type="NCBI Taxonomy" id="150123"/>
    <lineage>
        <taxon>Bacteria</taxon>
        <taxon>Bacillati</taxon>
        <taxon>Actinomycetota</taxon>
        <taxon>Actinomycetes</taxon>
        <taxon>Micrococcales</taxon>
        <taxon>Microbacteriaceae</taxon>
        <taxon>Plantibacter</taxon>
    </lineage>
</organism>
<dbReference type="GO" id="GO:0016780">
    <property type="term" value="F:phosphotransferase activity, for other substituted phosphate groups"/>
    <property type="evidence" value="ECO:0007669"/>
    <property type="project" value="TreeGrafter"/>
</dbReference>
<feature type="transmembrane region" description="Helical" evidence="7">
    <location>
        <begin position="17"/>
        <end position="37"/>
    </location>
</feature>
<dbReference type="Pfam" id="PF13727">
    <property type="entry name" value="CoA_binding_3"/>
    <property type="match status" value="1"/>
</dbReference>
<dbReference type="GO" id="GO:0016020">
    <property type="term" value="C:membrane"/>
    <property type="evidence" value="ECO:0007669"/>
    <property type="project" value="UniProtKB-SubCell"/>
</dbReference>
<feature type="transmembrane region" description="Helical" evidence="7">
    <location>
        <begin position="119"/>
        <end position="140"/>
    </location>
</feature>
<feature type="domain" description="Bacterial sugar transferase" evidence="8">
    <location>
        <begin position="288"/>
        <end position="474"/>
    </location>
</feature>
<evidence type="ECO:0000259" key="8">
    <source>
        <dbReference type="Pfam" id="PF02397"/>
    </source>
</evidence>
<evidence type="ECO:0000256" key="7">
    <source>
        <dbReference type="SAM" id="Phobius"/>
    </source>
</evidence>
<evidence type="ECO:0000313" key="10">
    <source>
        <dbReference type="Proteomes" id="UP000266915"/>
    </source>
</evidence>
<name>A0A3N2C4K1_9MICO</name>
<evidence type="ECO:0000256" key="4">
    <source>
        <dbReference type="ARBA" id="ARBA00022692"/>
    </source>
</evidence>
<sequence length="481" mass="52841">MPFVEARRCWERRCSRMVLVLDLLAVTLALSVTQLLWWDAYWRGSVEVVGPLGRLDVGYPAVTLALAVGWWAPLAAARSRHPRVLADGWTPYRRVVVVTTTVFGAMAMASYLFKLEIGRGFLLTAMPLGVALLLAVRWGARRHLRARRRGSALLYRTLLVGDRDHAAHVAERMRRGDWAGHLVVGVATPGIVDDDRIVGAPVLTGRPSIVDAAEEVQADTVILVGPDELTPVELRRVGWDLSERGVKFIIAPTLTGVAPMRLYLQAVAGIPLIHVDHLEMSGGKMAAKRTFDILGSATLLVVLAPVMLAVAVAVKTTSRGTVLYRQERIGLRGRPFRILKFRSMAAEADAGAALAVQQHADELLTKTQDNPLVTPVGRILRKYSLDELPQLLNVLGGSMSLVGPRPHRGWEVERYDLLAQRRLLAKPGMSGLWQVSGRSNLSWDDSVDLDLYYVENWSAAVDLKILVQTVRAVVAPGTDAR</sequence>
<proteinExistence type="inferred from homology"/>
<keyword evidence="5 7" id="KW-1133">Transmembrane helix</keyword>
<gene>
    <name evidence="9" type="ORF">EDD42_2509</name>
</gene>
<reference evidence="9 10" key="1">
    <citation type="submission" date="2018-11" db="EMBL/GenBank/DDBJ databases">
        <title>Sequencing the genomes of 1000 actinobacteria strains.</title>
        <authorList>
            <person name="Klenk H.-P."/>
        </authorList>
    </citation>
    <scope>NUCLEOTIDE SEQUENCE [LARGE SCALE GENOMIC DNA]</scope>
    <source>
        <strain evidence="9 10">DSM 14012</strain>
    </source>
</reference>
<evidence type="ECO:0000256" key="2">
    <source>
        <dbReference type="ARBA" id="ARBA00006464"/>
    </source>
</evidence>
<dbReference type="EMBL" id="RKHL01000001">
    <property type="protein sequence ID" value="ROR82419.1"/>
    <property type="molecule type" value="Genomic_DNA"/>
</dbReference>
<keyword evidence="3 9" id="KW-0808">Transferase</keyword>
<comment type="subcellular location">
    <subcellularLocation>
        <location evidence="1">Membrane</location>
        <topology evidence="1">Multi-pass membrane protein</topology>
    </subcellularLocation>
</comment>
<evidence type="ECO:0000256" key="3">
    <source>
        <dbReference type="ARBA" id="ARBA00022679"/>
    </source>
</evidence>
<comment type="caution">
    <text evidence="9">The sequence shown here is derived from an EMBL/GenBank/DDBJ whole genome shotgun (WGS) entry which is preliminary data.</text>
</comment>
<keyword evidence="6 7" id="KW-0472">Membrane</keyword>
<dbReference type="RefSeq" id="WP_159453435.1">
    <property type="nucleotide sequence ID" value="NZ_FXAP01000005.1"/>
</dbReference>
<keyword evidence="4 7" id="KW-0812">Transmembrane</keyword>
<feature type="transmembrane region" description="Helical" evidence="7">
    <location>
        <begin position="293"/>
        <end position="314"/>
    </location>
</feature>
<keyword evidence="10" id="KW-1185">Reference proteome</keyword>
<dbReference type="InterPro" id="IPR017475">
    <property type="entry name" value="EPS_sugar_tfrase"/>
</dbReference>
<dbReference type="AlphaFoldDB" id="A0A3N2C4K1"/>
<dbReference type="PANTHER" id="PTHR30576:SF10">
    <property type="entry name" value="SLL5057 PROTEIN"/>
    <property type="match status" value="1"/>
</dbReference>
<accession>A0A3N2C4K1</accession>
<protein>
    <submittedName>
        <fullName evidence="9">Exopolysaccharide biosynthesis polyprenyl glycosylphosphotransferase</fullName>
    </submittedName>
</protein>
<dbReference type="NCBIfam" id="TIGR03025">
    <property type="entry name" value="EPS_sugtrans"/>
    <property type="match status" value="1"/>
</dbReference>
<dbReference type="PANTHER" id="PTHR30576">
    <property type="entry name" value="COLANIC BIOSYNTHESIS UDP-GLUCOSE LIPID CARRIER TRANSFERASE"/>
    <property type="match status" value="1"/>
</dbReference>
<dbReference type="Proteomes" id="UP000266915">
    <property type="component" value="Unassembled WGS sequence"/>
</dbReference>
<comment type="similarity">
    <text evidence="2">Belongs to the bacterial sugar transferase family.</text>
</comment>
<evidence type="ECO:0000256" key="5">
    <source>
        <dbReference type="ARBA" id="ARBA00022989"/>
    </source>
</evidence>
<feature type="transmembrane region" description="Helical" evidence="7">
    <location>
        <begin position="95"/>
        <end position="113"/>
    </location>
</feature>
<evidence type="ECO:0000256" key="1">
    <source>
        <dbReference type="ARBA" id="ARBA00004141"/>
    </source>
</evidence>
<feature type="transmembrane region" description="Helical" evidence="7">
    <location>
        <begin position="57"/>
        <end position="74"/>
    </location>
</feature>
<dbReference type="InterPro" id="IPR003362">
    <property type="entry name" value="Bact_transf"/>
</dbReference>
<dbReference type="Pfam" id="PF02397">
    <property type="entry name" value="Bac_transf"/>
    <property type="match status" value="1"/>
</dbReference>
<evidence type="ECO:0000313" key="9">
    <source>
        <dbReference type="EMBL" id="ROR82419.1"/>
    </source>
</evidence>
<evidence type="ECO:0000256" key="6">
    <source>
        <dbReference type="ARBA" id="ARBA00023136"/>
    </source>
</evidence>